<keyword evidence="1" id="KW-0472">Membrane</keyword>
<sequence length="173" mass="19637">MDQDRFWLTTIYIVSVGLGLVVLFLILGPRSDGVEGALDVSFLPKVNAILNVGTAFLLVCGFVLIKKKKRELHKNVMLTAFGTSTLFLISYVIYHWFKSGPKLYTGDYSTIYFIILISHIVFAAAILPLAMITVYRGWNSQLMQHRKIARITLPLWLYVSVTGVFVYLMLYGY</sequence>
<keyword evidence="1" id="KW-0812">Transmembrane</keyword>
<dbReference type="AlphaFoldDB" id="A0A382QAJ3"/>
<keyword evidence="1" id="KW-1133">Transmembrane helix</keyword>
<dbReference type="PANTHER" id="PTHR37692">
    <property type="entry name" value="HYPOTHETICAL MEMBRANE SPANNING PROTEIN"/>
    <property type="match status" value="1"/>
</dbReference>
<organism evidence="2">
    <name type="scientific">marine metagenome</name>
    <dbReference type="NCBI Taxonomy" id="408172"/>
    <lineage>
        <taxon>unclassified sequences</taxon>
        <taxon>metagenomes</taxon>
        <taxon>ecological metagenomes</taxon>
    </lineage>
</organism>
<dbReference type="InterPro" id="IPR007352">
    <property type="entry name" value="DUF420"/>
</dbReference>
<protein>
    <recommendedName>
        <fullName evidence="3">DUF420 domain-containing protein</fullName>
    </recommendedName>
</protein>
<evidence type="ECO:0000313" key="2">
    <source>
        <dbReference type="EMBL" id="SVC82067.1"/>
    </source>
</evidence>
<feature type="transmembrane region" description="Helical" evidence="1">
    <location>
        <begin position="7"/>
        <end position="28"/>
    </location>
</feature>
<dbReference type="Pfam" id="PF04238">
    <property type="entry name" value="DUF420"/>
    <property type="match status" value="1"/>
</dbReference>
<gene>
    <name evidence="2" type="ORF">METZ01_LOCUS334921</name>
</gene>
<feature type="transmembrane region" description="Helical" evidence="1">
    <location>
        <begin position="77"/>
        <end position="97"/>
    </location>
</feature>
<evidence type="ECO:0008006" key="3">
    <source>
        <dbReference type="Google" id="ProtNLM"/>
    </source>
</evidence>
<feature type="transmembrane region" description="Helical" evidence="1">
    <location>
        <begin position="155"/>
        <end position="172"/>
    </location>
</feature>
<name>A0A382QAJ3_9ZZZZ</name>
<accession>A0A382QAJ3</accession>
<reference evidence="2" key="1">
    <citation type="submission" date="2018-05" db="EMBL/GenBank/DDBJ databases">
        <authorList>
            <person name="Lanie J.A."/>
            <person name="Ng W.-L."/>
            <person name="Kazmierczak K.M."/>
            <person name="Andrzejewski T.M."/>
            <person name="Davidsen T.M."/>
            <person name="Wayne K.J."/>
            <person name="Tettelin H."/>
            <person name="Glass J.I."/>
            <person name="Rusch D."/>
            <person name="Podicherti R."/>
            <person name="Tsui H.-C.T."/>
            <person name="Winkler M.E."/>
        </authorList>
    </citation>
    <scope>NUCLEOTIDE SEQUENCE</scope>
</reference>
<dbReference type="EMBL" id="UINC01112846">
    <property type="protein sequence ID" value="SVC82067.1"/>
    <property type="molecule type" value="Genomic_DNA"/>
</dbReference>
<feature type="transmembrane region" description="Helical" evidence="1">
    <location>
        <begin position="109"/>
        <end position="135"/>
    </location>
</feature>
<proteinExistence type="predicted"/>
<dbReference type="PANTHER" id="PTHR37692:SF1">
    <property type="entry name" value="DUF420 DOMAIN-CONTAINING PROTEIN"/>
    <property type="match status" value="1"/>
</dbReference>
<feature type="transmembrane region" description="Helical" evidence="1">
    <location>
        <begin position="48"/>
        <end position="65"/>
    </location>
</feature>
<evidence type="ECO:0000256" key="1">
    <source>
        <dbReference type="SAM" id="Phobius"/>
    </source>
</evidence>